<evidence type="ECO:0000256" key="7">
    <source>
        <dbReference type="SAM" id="MobiDB-lite"/>
    </source>
</evidence>
<reference evidence="9" key="1">
    <citation type="journal article" date="2023" name="Mol. Phylogenet. Evol.">
        <title>Genome-scale phylogeny and comparative genomics of the fungal order Sordariales.</title>
        <authorList>
            <person name="Hensen N."/>
            <person name="Bonometti L."/>
            <person name="Westerberg I."/>
            <person name="Brannstrom I.O."/>
            <person name="Guillou S."/>
            <person name="Cros-Aarteil S."/>
            <person name="Calhoun S."/>
            <person name="Haridas S."/>
            <person name="Kuo A."/>
            <person name="Mondo S."/>
            <person name="Pangilinan J."/>
            <person name="Riley R."/>
            <person name="LaButti K."/>
            <person name="Andreopoulos B."/>
            <person name="Lipzen A."/>
            <person name="Chen C."/>
            <person name="Yan M."/>
            <person name="Daum C."/>
            <person name="Ng V."/>
            <person name="Clum A."/>
            <person name="Steindorff A."/>
            <person name="Ohm R.A."/>
            <person name="Martin F."/>
            <person name="Silar P."/>
            <person name="Natvig D.O."/>
            <person name="Lalanne C."/>
            <person name="Gautier V."/>
            <person name="Ament-Velasquez S.L."/>
            <person name="Kruys A."/>
            <person name="Hutchinson M.I."/>
            <person name="Powell A.J."/>
            <person name="Barry K."/>
            <person name="Miller A.N."/>
            <person name="Grigoriev I.V."/>
            <person name="Debuchy R."/>
            <person name="Gladieux P."/>
            <person name="Hiltunen Thoren M."/>
            <person name="Johannesson H."/>
        </authorList>
    </citation>
    <scope>NUCLEOTIDE SEQUENCE</scope>
    <source>
        <strain evidence="9">CBS 626.80</strain>
    </source>
</reference>
<evidence type="ECO:0000259" key="8">
    <source>
        <dbReference type="PROSITE" id="PS50048"/>
    </source>
</evidence>
<feature type="region of interest" description="Disordered" evidence="7">
    <location>
        <begin position="480"/>
        <end position="500"/>
    </location>
</feature>
<accession>A0AAN6P3Q8</accession>
<dbReference type="InterPro" id="IPR001138">
    <property type="entry name" value="Zn2Cys6_DnaBD"/>
</dbReference>
<keyword evidence="3" id="KW-0805">Transcription regulation</keyword>
<keyword evidence="4" id="KW-0238">DNA-binding</keyword>
<evidence type="ECO:0000256" key="2">
    <source>
        <dbReference type="ARBA" id="ARBA00022833"/>
    </source>
</evidence>
<protein>
    <recommendedName>
        <fullName evidence="8">Zn(2)-C6 fungal-type domain-containing protein</fullName>
    </recommendedName>
</protein>
<evidence type="ECO:0000256" key="6">
    <source>
        <dbReference type="ARBA" id="ARBA00023242"/>
    </source>
</evidence>
<feature type="region of interest" description="Disordered" evidence="7">
    <location>
        <begin position="734"/>
        <end position="818"/>
    </location>
</feature>
<feature type="domain" description="Zn(2)-C6 fungal-type" evidence="8">
    <location>
        <begin position="67"/>
        <end position="98"/>
    </location>
</feature>
<organism evidence="9 10">
    <name type="scientific">Pseudoneurospora amorphoporcata</name>
    <dbReference type="NCBI Taxonomy" id="241081"/>
    <lineage>
        <taxon>Eukaryota</taxon>
        <taxon>Fungi</taxon>
        <taxon>Dikarya</taxon>
        <taxon>Ascomycota</taxon>
        <taxon>Pezizomycotina</taxon>
        <taxon>Sordariomycetes</taxon>
        <taxon>Sordariomycetidae</taxon>
        <taxon>Sordariales</taxon>
        <taxon>Sordariaceae</taxon>
        <taxon>Pseudoneurospora</taxon>
    </lineage>
</organism>
<dbReference type="AlphaFoldDB" id="A0AAN6P3Q8"/>
<dbReference type="PANTHER" id="PTHR31944:SF130">
    <property type="entry name" value="ZN(II)2CYS6 TRANSCRIPTION FACTO (EUROFUNG)"/>
    <property type="match status" value="1"/>
</dbReference>
<dbReference type="PROSITE" id="PS50048">
    <property type="entry name" value="ZN2_CY6_FUNGAL_2"/>
    <property type="match status" value="1"/>
</dbReference>
<dbReference type="GO" id="GO:0005634">
    <property type="term" value="C:nucleus"/>
    <property type="evidence" value="ECO:0007669"/>
    <property type="project" value="TreeGrafter"/>
</dbReference>
<dbReference type="InterPro" id="IPR051430">
    <property type="entry name" value="Fungal_TF_Env_Response"/>
</dbReference>
<dbReference type="Pfam" id="PF00172">
    <property type="entry name" value="Zn_clus"/>
    <property type="match status" value="1"/>
</dbReference>
<feature type="compositionally biased region" description="Low complexity" evidence="7">
    <location>
        <begin position="788"/>
        <end position="803"/>
    </location>
</feature>
<feature type="region of interest" description="Disordered" evidence="7">
    <location>
        <begin position="836"/>
        <end position="882"/>
    </location>
</feature>
<evidence type="ECO:0000256" key="4">
    <source>
        <dbReference type="ARBA" id="ARBA00023125"/>
    </source>
</evidence>
<dbReference type="PROSITE" id="PS00463">
    <property type="entry name" value="ZN2_CY6_FUNGAL_1"/>
    <property type="match status" value="1"/>
</dbReference>
<dbReference type="Gene3D" id="4.10.240.10">
    <property type="entry name" value="Zn(2)-C6 fungal-type DNA-binding domain"/>
    <property type="match status" value="1"/>
</dbReference>
<keyword evidence="2" id="KW-0862">Zinc</keyword>
<feature type="region of interest" description="Disordered" evidence="7">
    <location>
        <begin position="1"/>
        <end position="64"/>
    </location>
</feature>
<gene>
    <name evidence="9" type="ORF">QBC32DRAFT_9680</name>
</gene>
<evidence type="ECO:0000256" key="5">
    <source>
        <dbReference type="ARBA" id="ARBA00023163"/>
    </source>
</evidence>
<dbReference type="EMBL" id="MU859071">
    <property type="protein sequence ID" value="KAK3955889.1"/>
    <property type="molecule type" value="Genomic_DNA"/>
</dbReference>
<evidence type="ECO:0000256" key="3">
    <source>
        <dbReference type="ARBA" id="ARBA00023015"/>
    </source>
</evidence>
<dbReference type="GO" id="GO:0001228">
    <property type="term" value="F:DNA-binding transcription activator activity, RNA polymerase II-specific"/>
    <property type="evidence" value="ECO:0007669"/>
    <property type="project" value="TreeGrafter"/>
</dbReference>
<feature type="compositionally biased region" description="Basic and acidic residues" evidence="7">
    <location>
        <begin position="28"/>
        <end position="52"/>
    </location>
</feature>
<keyword evidence="10" id="KW-1185">Reference proteome</keyword>
<dbReference type="CDD" id="cd00067">
    <property type="entry name" value="GAL4"/>
    <property type="match status" value="1"/>
</dbReference>
<feature type="compositionally biased region" description="Pro residues" evidence="7">
    <location>
        <begin position="856"/>
        <end position="865"/>
    </location>
</feature>
<keyword evidence="6" id="KW-0539">Nucleus</keyword>
<dbReference type="GO" id="GO:0008270">
    <property type="term" value="F:zinc ion binding"/>
    <property type="evidence" value="ECO:0007669"/>
    <property type="project" value="InterPro"/>
</dbReference>
<dbReference type="GO" id="GO:0000978">
    <property type="term" value="F:RNA polymerase II cis-regulatory region sequence-specific DNA binding"/>
    <property type="evidence" value="ECO:0007669"/>
    <property type="project" value="TreeGrafter"/>
</dbReference>
<comment type="caution">
    <text evidence="9">The sequence shown here is derived from an EMBL/GenBank/DDBJ whole genome shotgun (WGS) entry which is preliminary data.</text>
</comment>
<evidence type="ECO:0000313" key="10">
    <source>
        <dbReference type="Proteomes" id="UP001303222"/>
    </source>
</evidence>
<evidence type="ECO:0000256" key="1">
    <source>
        <dbReference type="ARBA" id="ARBA00022723"/>
    </source>
</evidence>
<proteinExistence type="predicted"/>
<keyword evidence="5" id="KW-0804">Transcription</keyword>
<dbReference type="Pfam" id="PF04082">
    <property type="entry name" value="Fungal_trans"/>
    <property type="match status" value="1"/>
</dbReference>
<dbReference type="SMART" id="SM00066">
    <property type="entry name" value="GAL4"/>
    <property type="match status" value="1"/>
</dbReference>
<dbReference type="PANTHER" id="PTHR31944">
    <property type="entry name" value="HEME-RESPONSIVE ZINC FINGER TRANSCRIPTION FACTOR HAP1"/>
    <property type="match status" value="1"/>
</dbReference>
<sequence length="930" mass="104273">MMSEPSRGSIEPHSVERSVERSQSPAAGDKRDGVSRDRDDESHEPDDHHDGNGPRPPPRKRQRVRLSCLECRRRKLSCDREFPCSRCMQSGTPERCEYETRPGLAPPNKLGLSHSALAGFDSRLSLPNGGSGDSSYYRKDARESDRIRRLELEIAQLKNIVLKQHQHGSLDGSTVTDNSPPGQKLHTAAGEDQEIGAQYGYNQFADAVNDESKEELRFLRGKEFKTRYFGPHSASRAFSELAGLCHFMKETSEEFFRPFTIPNTKDRRQRAEEREIKFHQADESLESLLPSKEKTDALVSIYLDQFEQIHRIVHIPTFRRDYDKFWDPAQTRSASFTALILAILGVSSCLGSHFPQEFDKLISRSHADALKWIDAVDEWQQKQSQKHRRLIHYQISCLVYLAKRVNTVKKKRFWKGAGAMSMDAISVGLHLEPSHNVSPFNQELRRRIWATIQSFDLQASFDQGLPSILSALHFNVEPPRNIDDDEFDENSKELPPSKPPTEYTFSSYQHLSRQSLDLRLELIRVLNGPSEKLDYDQIIRYTNEINQEIDSLPSWDVTEADAPTGVLKKPLLAYTLLHIQLRQFIIKLHHPYLKLRKDNSKYQYSEIIYYNAARDMVLLNDKLAQQGIRTLNYLREDCLTLAINLCSVTMLQPRGSTNMIMINSQHTLQLLEKCLAIKEDRILCCGNNEPWGYSIMCAAVGLLEAHLGVKTTEQAKATSAERFIKLHCKLVPMAPGGPGGSSDSQPSSSQERGHQCGAEKQAADAERPQQQQSGGQAGEDRRSVTPLNGQQPSSGVSSVGGNSIKVAPNGLPTPSNSQFLNGITADFMAQSRLRTFDQPPTPFLHPGNAQQQQQPPQAPMPPPASLGPAVDIPGTPWTSIPGVGLTGAGGDWSVNGNGSFQFLTMMNAEYDMSQLGASMGELWPSDMWDM</sequence>
<dbReference type="SUPFAM" id="SSF57701">
    <property type="entry name" value="Zn2/Cys6 DNA-binding domain"/>
    <property type="match status" value="1"/>
</dbReference>
<dbReference type="InterPro" id="IPR036864">
    <property type="entry name" value="Zn2-C6_fun-type_DNA-bd_sf"/>
</dbReference>
<dbReference type="CDD" id="cd12148">
    <property type="entry name" value="fungal_TF_MHR"/>
    <property type="match status" value="1"/>
</dbReference>
<reference evidence="9" key="2">
    <citation type="submission" date="2023-06" db="EMBL/GenBank/DDBJ databases">
        <authorList>
            <consortium name="Lawrence Berkeley National Laboratory"/>
            <person name="Mondo S.J."/>
            <person name="Hensen N."/>
            <person name="Bonometti L."/>
            <person name="Westerberg I."/>
            <person name="Brannstrom I.O."/>
            <person name="Guillou S."/>
            <person name="Cros-Aarteil S."/>
            <person name="Calhoun S."/>
            <person name="Haridas S."/>
            <person name="Kuo A."/>
            <person name="Pangilinan J."/>
            <person name="Riley R."/>
            <person name="Labutti K."/>
            <person name="Andreopoulos B."/>
            <person name="Lipzen A."/>
            <person name="Chen C."/>
            <person name="Yanf M."/>
            <person name="Daum C."/>
            <person name="Ng V."/>
            <person name="Clum A."/>
            <person name="Steindorff A."/>
            <person name="Ohm R."/>
            <person name="Martin F."/>
            <person name="Silar P."/>
            <person name="Natvig D."/>
            <person name="Lalanne C."/>
            <person name="Gautier V."/>
            <person name="Ament-Velasquez S.L."/>
            <person name="Kruys A."/>
            <person name="Hutchinson M.I."/>
            <person name="Powell A.J."/>
            <person name="Barry K."/>
            <person name="Miller A.N."/>
            <person name="Grigoriev I.V."/>
            <person name="Debuchy R."/>
            <person name="Gladieux P."/>
            <person name="Thoren M.H."/>
            <person name="Johannesson H."/>
        </authorList>
    </citation>
    <scope>NUCLEOTIDE SEQUENCE</scope>
    <source>
        <strain evidence="9">CBS 626.80</strain>
    </source>
</reference>
<name>A0AAN6P3Q8_9PEZI</name>
<feature type="compositionally biased region" description="Low complexity" evidence="7">
    <location>
        <begin position="741"/>
        <end position="750"/>
    </location>
</feature>
<dbReference type="InterPro" id="IPR007219">
    <property type="entry name" value="XnlR_reg_dom"/>
</dbReference>
<evidence type="ECO:0000313" key="9">
    <source>
        <dbReference type="EMBL" id="KAK3955889.1"/>
    </source>
</evidence>
<dbReference type="GO" id="GO:0006351">
    <property type="term" value="P:DNA-templated transcription"/>
    <property type="evidence" value="ECO:0007669"/>
    <property type="project" value="InterPro"/>
</dbReference>
<keyword evidence="1" id="KW-0479">Metal-binding</keyword>
<dbReference type="Proteomes" id="UP001303222">
    <property type="component" value="Unassembled WGS sequence"/>
</dbReference>